<feature type="region of interest" description="Disordered" evidence="2">
    <location>
        <begin position="648"/>
        <end position="700"/>
    </location>
</feature>
<dbReference type="Proteomes" id="UP000324897">
    <property type="component" value="Chromosome 7"/>
</dbReference>
<evidence type="ECO:0000313" key="4">
    <source>
        <dbReference type="Proteomes" id="UP000324897"/>
    </source>
</evidence>
<feature type="non-terminal residue" evidence="3">
    <location>
        <position position="1"/>
    </location>
</feature>
<organism evidence="3 4">
    <name type="scientific">Eragrostis curvula</name>
    <name type="common">weeping love grass</name>
    <dbReference type="NCBI Taxonomy" id="38414"/>
    <lineage>
        <taxon>Eukaryota</taxon>
        <taxon>Viridiplantae</taxon>
        <taxon>Streptophyta</taxon>
        <taxon>Embryophyta</taxon>
        <taxon>Tracheophyta</taxon>
        <taxon>Spermatophyta</taxon>
        <taxon>Magnoliopsida</taxon>
        <taxon>Liliopsida</taxon>
        <taxon>Poales</taxon>
        <taxon>Poaceae</taxon>
        <taxon>PACMAD clade</taxon>
        <taxon>Chloridoideae</taxon>
        <taxon>Eragrostideae</taxon>
        <taxon>Eragrostidinae</taxon>
        <taxon>Eragrostis</taxon>
    </lineage>
</organism>
<evidence type="ECO:0000313" key="3">
    <source>
        <dbReference type="EMBL" id="TVU18910.1"/>
    </source>
</evidence>
<feature type="region of interest" description="Disordered" evidence="2">
    <location>
        <begin position="170"/>
        <end position="265"/>
    </location>
</feature>
<accession>A0A5J9U714</accession>
<dbReference type="AlphaFoldDB" id="A0A5J9U714"/>
<feature type="compositionally biased region" description="Gly residues" evidence="2">
    <location>
        <begin position="175"/>
        <end position="186"/>
    </location>
</feature>
<feature type="compositionally biased region" description="Low complexity" evidence="2">
    <location>
        <begin position="339"/>
        <end position="367"/>
    </location>
</feature>
<evidence type="ECO:0000256" key="2">
    <source>
        <dbReference type="SAM" id="MobiDB-lite"/>
    </source>
</evidence>
<proteinExistence type="predicted"/>
<evidence type="ECO:0000256" key="1">
    <source>
        <dbReference type="SAM" id="Coils"/>
    </source>
</evidence>
<feature type="coiled-coil region" evidence="1">
    <location>
        <begin position="442"/>
        <end position="512"/>
    </location>
</feature>
<name>A0A5J9U714_9POAL</name>
<keyword evidence="4" id="KW-1185">Reference proteome</keyword>
<feature type="region of interest" description="Disordered" evidence="2">
    <location>
        <begin position="314"/>
        <end position="375"/>
    </location>
</feature>
<dbReference type="EMBL" id="RWGY01000029">
    <property type="protein sequence ID" value="TVU18910.1"/>
    <property type="molecule type" value="Genomic_DNA"/>
</dbReference>
<keyword evidence="1" id="KW-0175">Coiled coil</keyword>
<feature type="compositionally biased region" description="Low complexity" evidence="2">
    <location>
        <begin position="678"/>
        <end position="699"/>
    </location>
</feature>
<gene>
    <name evidence="3" type="ORF">EJB05_35029</name>
</gene>
<feature type="compositionally biased region" description="Low complexity" evidence="2">
    <location>
        <begin position="190"/>
        <end position="207"/>
    </location>
</feature>
<sequence length="807" mass="87351">MLLRCQSDVLFVLLGRGKTFQPCCDAFKKACKIISGCTVVEEFIAAGIWPVEGGWKPDGNEKIKLEECKVTYRRPKFNGLKRPEGLRPLQFVEMVEECANLLCDPFSAAEEYDVENGLLPKRRINRIFDSLKISYGNHAVPLGRKRLKKGETPEITTTCYIRMRGWEKKTEAPAGGAGSSGSGAGRGRARAASRPQKTSAVATTSTVQAERRKRKRVVSRGSKSSGISDAIRGRSSSRLDLGQTEFASGSRGEDESVAGGAGLVGSGNAPVSPGLEALSEGWDGVPMIELSDTEELLDGASSLRVDVEEMQGMELGRSAGDMVGDDVLGSTGVGRSEDTGSSSASESSDGSSSSGGDSDSSSDAGSSYGTTKDDNSLDVSLAMMSGLREYNPEELRATLEANSAPNLADLLRRQGQMITQASQVLRKKLETEVGFGGVPPELVALREEKSCWEAKEASFEEEIARLKKDLQEKTDSFAANKKDSERKHTAALEKVEDRKAALEETLRAETERLRSGASALFRSYSELLARYGRQPRPLPAGDELNLNSFLTWVEKELQSVPSLVNNMCDHGVKTCLYALLDILAKKKVGDFHELGYSTFPFEAIEGADPNTSDKGVSVVAKRFWRFYWSKHGSAAACASAVSRAHEAKEKKRKEAGGPASSLNPSSADEQGKAKKAKSAVVAEASSAAPRSATPSEPAAKVSEEGAVVEPLCYQNGRICATRAAYRLITKIVGNDDLGRFWGFVFNEYFGARAKVTQLFQRGRRRMLRGPPLVVPKAEATESEEIYDVPWVYDDSRGDGLPGMFLEL</sequence>
<comment type="caution">
    <text evidence="3">The sequence shown here is derived from an EMBL/GenBank/DDBJ whole genome shotgun (WGS) entry which is preliminary data.</text>
</comment>
<reference evidence="3 4" key="1">
    <citation type="journal article" date="2019" name="Sci. Rep.">
        <title>A high-quality genome of Eragrostis curvula grass provides insights into Poaceae evolution and supports new strategies to enhance forage quality.</title>
        <authorList>
            <person name="Carballo J."/>
            <person name="Santos B.A.C.M."/>
            <person name="Zappacosta D."/>
            <person name="Garbus I."/>
            <person name="Selva J.P."/>
            <person name="Gallo C.A."/>
            <person name="Diaz A."/>
            <person name="Albertini E."/>
            <person name="Caccamo M."/>
            <person name="Echenique V."/>
        </authorList>
    </citation>
    <scope>NUCLEOTIDE SEQUENCE [LARGE SCALE GENOMIC DNA]</scope>
    <source>
        <strain evidence="4">cv. Victoria</strain>
        <tissue evidence="3">Leaf</tissue>
    </source>
</reference>
<protein>
    <submittedName>
        <fullName evidence="3">Uncharacterized protein</fullName>
    </submittedName>
</protein>
<dbReference type="Gramene" id="TVU18910">
    <property type="protein sequence ID" value="TVU18910"/>
    <property type="gene ID" value="EJB05_35029"/>
</dbReference>